<reference evidence="6" key="1">
    <citation type="submission" date="2022-02" db="EMBL/GenBank/DDBJ databases">
        <authorList>
            <person name="Lee M."/>
            <person name="Kim S.-J."/>
            <person name="Jung M.-Y."/>
        </authorList>
    </citation>
    <scope>NUCLEOTIDE SEQUENCE</scope>
    <source>
        <strain evidence="6">JHP9</strain>
    </source>
</reference>
<dbReference type="InterPro" id="IPR000821">
    <property type="entry name" value="Ala_racemase"/>
</dbReference>
<dbReference type="PRINTS" id="PR00992">
    <property type="entry name" value="ALARACEMASE"/>
</dbReference>
<evidence type="ECO:0000259" key="5">
    <source>
        <dbReference type="SMART" id="SM01005"/>
    </source>
</evidence>
<name>A0ABT0QYL3_9MICO</name>
<dbReference type="Proteomes" id="UP001203761">
    <property type="component" value="Unassembled WGS sequence"/>
</dbReference>
<feature type="active site" description="Proton acceptor; specific for D-alanine" evidence="4">
    <location>
        <position position="46"/>
    </location>
</feature>
<comment type="similarity">
    <text evidence="4">Belongs to the alanine racemase family.</text>
</comment>
<comment type="caution">
    <text evidence="6">The sequence shown here is derived from an EMBL/GenBank/DDBJ whole genome shotgun (WGS) entry which is preliminary data.</text>
</comment>
<dbReference type="Gene3D" id="2.40.37.10">
    <property type="entry name" value="Lyase, Ornithine Decarboxylase, Chain A, domain 1"/>
    <property type="match status" value="1"/>
</dbReference>
<dbReference type="CDD" id="cd00430">
    <property type="entry name" value="PLPDE_III_AR"/>
    <property type="match status" value="1"/>
</dbReference>
<sequence>MSIAIPAEDPRHLPNRAVVDLGAITHNTRQIAGSLAEQTALMAVVKADAYGHGMLGAARAALAGGATWLGAAHPASALALSRAGIDVPIFTWLYDPRTARELLPAMISASIEISVGSRRMLELVSEAARESDLRARVHLKIDTGMGRGGALPEHVLELGVRTREDENLNLVATWTHLSSADALGEDTTDRQIDIFDSICEDLTEEVGPIALQHVANTAATLSRRDLHRDLVRTGIGLYGYAPVPTDLDLRPAMSLTSRIAMVKEVGAGQSVGYGRIHTAATATRLGLIPVGYADGLDRAASGAVSVLVRTRAGDQFAPQVGRISMDQIVVDLGPDSAAREEDEVIIFGAPDALDAPAAGAPEITGPRLDPPTAEDWARAAGTIPYEILTSLSVRVPREVRSPAAGDAA</sequence>
<dbReference type="EC" id="5.1.1.1" evidence="4"/>
<keyword evidence="3 4" id="KW-0413">Isomerase</keyword>
<dbReference type="PROSITE" id="PS00395">
    <property type="entry name" value="ALANINE_RACEMASE"/>
    <property type="match status" value="1"/>
</dbReference>
<feature type="binding site" evidence="4">
    <location>
        <position position="147"/>
    </location>
    <ligand>
        <name>substrate</name>
    </ligand>
</feature>
<dbReference type="SUPFAM" id="SSF50621">
    <property type="entry name" value="Alanine racemase C-terminal domain-like"/>
    <property type="match status" value="1"/>
</dbReference>
<dbReference type="PANTHER" id="PTHR30511">
    <property type="entry name" value="ALANINE RACEMASE"/>
    <property type="match status" value="1"/>
</dbReference>
<comment type="function">
    <text evidence="4">Catalyzes the interconversion of L-alanine and D-alanine. May also act on other amino acids.</text>
</comment>
<dbReference type="Pfam" id="PF01168">
    <property type="entry name" value="Ala_racemase_N"/>
    <property type="match status" value="1"/>
</dbReference>
<dbReference type="InterPro" id="IPR009006">
    <property type="entry name" value="Ala_racemase/Decarboxylase_C"/>
</dbReference>
<keyword evidence="7" id="KW-1185">Reference proteome</keyword>
<gene>
    <name evidence="6" type="primary">alr</name>
    <name evidence="6" type="ORF">Bequi_04975</name>
</gene>
<evidence type="ECO:0000256" key="2">
    <source>
        <dbReference type="ARBA" id="ARBA00022898"/>
    </source>
</evidence>
<dbReference type="GO" id="GO:0008784">
    <property type="term" value="F:alanine racemase activity"/>
    <property type="evidence" value="ECO:0007669"/>
    <property type="project" value="UniProtKB-EC"/>
</dbReference>
<evidence type="ECO:0000256" key="3">
    <source>
        <dbReference type="ARBA" id="ARBA00023235"/>
    </source>
</evidence>
<dbReference type="NCBIfam" id="TIGR00492">
    <property type="entry name" value="alr"/>
    <property type="match status" value="1"/>
</dbReference>
<proteinExistence type="inferred from homology"/>
<dbReference type="InterPro" id="IPR011079">
    <property type="entry name" value="Ala_racemase_C"/>
</dbReference>
<evidence type="ECO:0000256" key="1">
    <source>
        <dbReference type="ARBA" id="ARBA00001933"/>
    </source>
</evidence>
<dbReference type="RefSeq" id="WP_249736861.1">
    <property type="nucleotide sequence ID" value="NZ_JAKNCJ010000002.1"/>
</dbReference>
<dbReference type="Pfam" id="PF00842">
    <property type="entry name" value="Ala_racemase_C"/>
    <property type="match status" value="1"/>
</dbReference>
<comment type="catalytic activity">
    <reaction evidence="4">
        <text>L-alanine = D-alanine</text>
        <dbReference type="Rhea" id="RHEA:20249"/>
        <dbReference type="ChEBI" id="CHEBI:57416"/>
        <dbReference type="ChEBI" id="CHEBI:57972"/>
        <dbReference type="EC" id="5.1.1.1"/>
    </reaction>
</comment>
<feature type="domain" description="Alanine racemase C-terminal" evidence="5">
    <location>
        <begin position="252"/>
        <end position="400"/>
    </location>
</feature>
<keyword evidence="2 4" id="KW-0663">Pyridoxal phosphate</keyword>
<dbReference type="SMART" id="SM01005">
    <property type="entry name" value="Ala_racemase_C"/>
    <property type="match status" value="1"/>
</dbReference>
<evidence type="ECO:0000313" key="6">
    <source>
        <dbReference type="EMBL" id="MCL6422744.1"/>
    </source>
</evidence>
<feature type="active site" description="Proton acceptor; specific for L-alanine" evidence="4">
    <location>
        <position position="273"/>
    </location>
</feature>
<dbReference type="Gene3D" id="3.20.20.10">
    <property type="entry name" value="Alanine racemase"/>
    <property type="match status" value="1"/>
</dbReference>
<feature type="modified residue" description="N6-(pyridoxal phosphate)lysine" evidence="4">
    <location>
        <position position="46"/>
    </location>
</feature>
<dbReference type="InterPro" id="IPR029066">
    <property type="entry name" value="PLP-binding_barrel"/>
</dbReference>
<dbReference type="HAMAP" id="MF_01201">
    <property type="entry name" value="Ala_racemase"/>
    <property type="match status" value="1"/>
</dbReference>
<dbReference type="PANTHER" id="PTHR30511:SF0">
    <property type="entry name" value="ALANINE RACEMASE, CATABOLIC-RELATED"/>
    <property type="match status" value="1"/>
</dbReference>
<comment type="pathway">
    <text evidence="4">Amino-acid biosynthesis; D-alanine biosynthesis; D-alanine from L-alanine: step 1/1.</text>
</comment>
<protein>
    <recommendedName>
        <fullName evidence="4">Alanine racemase</fullName>
        <ecNumber evidence="4">5.1.1.1</ecNumber>
    </recommendedName>
</protein>
<dbReference type="InterPro" id="IPR020622">
    <property type="entry name" value="Ala_racemase_pyridoxalP-BS"/>
</dbReference>
<dbReference type="EMBL" id="JAKNCJ010000002">
    <property type="protein sequence ID" value="MCL6422744.1"/>
    <property type="molecule type" value="Genomic_DNA"/>
</dbReference>
<organism evidence="6 7">
    <name type="scientific">Brachybacterium equifaecis</name>
    <dbReference type="NCBI Taxonomy" id="2910770"/>
    <lineage>
        <taxon>Bacteria</taxon>
        <taxon>Bacillati</taxon>
        <taxon>Actinomycetota</taxon>
        <taxon>Actinomycetes</taxon>
        <taxon>Micrococcales</taxon>
        <taxon>Dermabacteraceae</taxon>
        <taxon>Brachybacterium</taxon>
    </lineage>
</organism>
<evidence type="ECO:0000256" key="4">
    <source>
        <dbReference type="HAMAP-Rule" id="MF_01201"/>
    </source>
</evidence>
<dbReference type="InterPro" id="IPR001608">
    <property type="entry name" value="Ala_racemase_N"/>
</dbReference>
<feature type="binding site" evidence="4">
    <location>
        <position position="325"/>
    </location>
    <ligand>
        <name>substrate</name>
    </ligand>
</feature>
<dbReference type="SUPFAM" id="SSF51419">
    <property type="entry name" value="PLP-binding barrel"/>
    <property type="match status" value="1"/>
</dbReference>
<accession>A0ABT0QYL3</accession>
<evidence type="ECO:0000313" key="7">
    <source>
        <dbReference type="Proteomes" id="UP001203761"/>
    </source>
</evidence>
<comment type="cofactor">
    <cofactor evidence="1 4">
        <name>pyridoxal 5'-phosphate</name>
        <dbReference type="ChEBI" id="CHEBI:597326"/>
    </cofactor>
</comment>